<dbReference type="Pfam" id="PF07715">
    <property type="entry name" value="Plug"/>
    <property type="match status" value="1"/>
</dbReference>
<comment type="subcellular location">
    <subcellularLocation>
        <location evidence="1 8">Cell outer membrane</location>
        <topology evidence="1 8">Multi-pass membrane protein</topology>
    </subcellularLocation>
</comment>
<keyword evidence="5 9" id="KW-0798">TonB box</keyword>
<evidence type="ECO:0000256" key="9">
    <source>
        <dbReference type="RuleBase" id="RU003357"/>
    </source>
</evidence>
<dbReference type="PATRIC" id="fig|1300349.4.peg.1197"/>
<evidence type="ECO:0000256" key="1">
    <source>
        <dbReference type="ARBA" id="ARBA00004571"/>
    </source>
</evidence>
<evidence type="ECO:0000256" key="8">
    <source>
        <dbReference type="PROSITE-ProRule" id="PRU01360"/>
    </source>
</evidence>
<feature type="domain" description="TonB-dependent receptor plug" evidence="12">
    <location>
        <begin position="64"/>
        <end position="178"/>
    </location>
</feature>
<keyword evidence="14" id="KW-1185">Reference proteome</keyword>
<feature type="signal peptide" evidence="10">
    <location>
        <begin position="1"/>
        <end position="32"/>
    </location>
</feature>
<keyword evidence="13" id="KW-0675">Receptor</keyword>
<sequence length="1122" mass="118610">MRYMTHARQTSSLSALAAAMLVSALAPSVAAAQDSVSGNGAEAEPEEAQIVVTGSRIATDATTSSAGPVQVLTAEQLKRTGEIDITQTLRELPALQGSDPANLDTAQGLALSGASTLNLRSLGSNRTLVLQDGRRHVPGIAGTATVDVGSIPQALIREVQVLTGGASGVYGADAVSGVVNYITRSGRDFDGLEYRVQTGISDEGDSEEIFASVAGGGSFQDGRGSAVFAVEYSKNAGILAGDRDFAAGPGYSIFGQSNDFLNEQLGLAPGTENAFIPDRRLPVSSSAGIIAIGGFPFDRLAFGPRVASNFLPGTSTVPTFPGTNIPILQIIDPQTGELRAYNPGISTSAFNASGGDGIFTGNAPGLTLIPEQTRVVAAGGVDYQITDTLTFFADAKLAYVETSNIDGIPFADDLFLAGDNPFLPTTIQDQLVETGRSFVGVALDNLASDTGRGTDIERTTIRASGGLRWEAPESNVNFEASYSWGRTEVNDTNRRTRLNDRYFTAFDAVALTQDNIDGTDPVFNFTSGSGTLKAVRNGQDIEITSGTAQIGDIVCRAEVTGLPSPSNAPFLVGGPPIYNDGVVINGTDVSGLTRPVTFQIGDGSCAPLNLLGDFASQGAALDFAFVDINQKTVIEQQQFLAVLAGDTEHLFELPAGPIGFAAGFEWRRDTSQFTRDSFESIEARVVENNAAPLFNSPLNGEGISVWELFGEIRVPILADMPFVHNLEVTAAGRYSDYNTIGSTETYSFGAIYAPTDWLSFRGTLSRAIRAPNIGELFAPQSIATIGVDADPCDDGNINNGSSNRPANCAQFVVPGFDSSQFLTAFSTGTTGGNPLLSEETSDSYTIGAIFQPRGILGGALDNLVVLVDYYDIEITDAVGSLSGAAIAAACVDLPSIQNQFCDAIERDPNRGGAIVGFTSGNINLQVLRARGIDFETRYSFDAPFGDGDYGRFTLSAAGTHFLERFTEGDPVIQQTIADEPDPLQQQLLIADQATVSNLLGVVGVPDWIVNFGINWEVDKWNIGWRTRWEDSTLQVSNAAATDVEIVGGEVVVSPNVGILDRSQLFTGDGFEHDITVSYDVSDKIQVYGGVNNLTDTEPFLGNLTRPVSPRGRFFFLGLSGSF</sequence>
<proteinExistence type="inferred from homology"/>
<dbReference type="Gene3D" id="2.40.170.20">
    <property type="entry name" value="TonB-dependent receptor, beta-barrel domain"/>
    <property type="match status" value="1"/>
</dbReference>
<comment type="caution">
    <text evidence="13">The sequence shown here is derived from an EMBL/GenBank/DDBJ whole genome shotgun (WGS) entry which is preliminary data.</text>
</comment>
<dbReference type="STRING" id="1300349.I603_1201"/>
<evidence type="ECO:0000313" key="13">
    <source>
        <dbReference type="EMBL" id="OBV11758.1"/>
    </source>
</evidence>
<accession>A0A1A7BGS9</accession>
<keyword evidence="2 8" id="KW-0813">Transport</keyword>
<dbReference type="SUPFAM" id="SSF56935">
    <property type="entry name" value="Porins"/>
    <property type="match status" value="1"/>
</dbReference>
<keyword evidence="7 8" id="KW-0998">Cell outer membrane</keyword>
<dbReference type="PANTHER" id="PTHR47234:SF2">
    <property type="entry name" value="TONB-DEPENDENT RECEPTOR"/>
    <property type="match status" value="1"/>
</dbReference>
<dbReference type="PANTHER" id="PTHR47234">
    <property type="match status" value="1"/>
</dbReference>
<dbReference type="AlphaFoldDB" id="A0A1A7BGS9"/>
<evidence type="ECO:0000259" key="11">
    <source>
        <dbReference type="Pfam" id="PF00593"/>
    </source>
</evidence>
<evidence type="ECO:0000256" key="6">
    <source>
        <dbReference type="ARBA" id="ARBA00023136"/>
    </source>
</evidence>
<evidence type="ECO:0000256" key="4">
    <source>
        <dbReference type="ARBA" id="ARBA00022692"/>
    </source>
</evidence>
<evidence type="ECO:0000256" key="7">
    <source>
        <dbReference type="ARBA" id="ARBA00023237"/>
    </source>
</evidence>
<keyword evidence="4 8" id="KW-0812">Transmembrane</keyword>
<dbReference type="Proteomes" id="UP000092484">
    <property type="component" value="Unassembled WGS sequence"/>
</dbReference>
<evidence type="ECO:0000313" key="14">
    <source>
        <dbReference type="Proteomes" id="UP000092484"/>
    </source>
</evidence>
<dbReference type="InterPro" id="IPR037066">
    <property type="entry name" value="Plug_dom_sf"/>
</dbReference>
<reference evidence="13 14" key="1">
    <citation type="submission" date="2016-06" db="EMBL/GenBank/DDBJ databases">
        <title>Genome sequence of Porphyrobacter dokdonensis DSW-74.</title>
        <authorList>
            <person name="Kim J.F."/>
            <person name="Song J.Y."/>
        </authorList>
    </citation>
    <scope>NUCLEOTIDE SEQUENCE [LARGE SCALE GENOMIC DNA]</scope>
    <source>
        <strain evidence="13 14">DSW-74</strain>
    </source>
</reference>
<dbReference type="InterPro" id="IPR000531">
    <property type="entry name" value="Beta-barrel_TonB"/>
</dbReference>
<dbReference type="Pfam" id="PF00593">
    <property type="entry name" value="TonB_dep_Rec_b-barrel"/>
    <property type="match status" value="1"/>
</dbReference>
<keyword evidence="6 8" id="KW-0472">Membrane</keyword>
<evidence type="ECO:0000259" key="12">
    <source>
        <dbReference type="Pfam" id="PF07715"/>
    </source>
</evidence>
<evidence type="ECO:0000256" key="10">
    <source>
        <dbReference type="SAM" id="SignalP"/>
    </source>
</evidence>
<organism evidence="13 14">
    <name type="scientific">Erythrobacter dokdonensis DSW-74</name>
    <dbReference type="NCBI Taxonomy" id="1300349"/>
    <lineage>
        <taxon>Bacteria</taxon>
        <taxon>Pseudomonadati</taxon>
        <taxon>Pseudomonadota</taxon>
        <taxon>Alphaproteobacteria</taxon>
        <taxon>Sphingomonadales</taxon>
        <taxon>Erythrobacteraceae</taxon>
        <taxon>Erythrobacter/Porphyrobacter group</taxon>
        <taxon>Erythrobacter</taxon>
    </lineage>
</organism>
<dbReference type="InterPro" id="IPR036942">
    <property type="entry name" value="Beta-barrel_TonB_sf"/>
</dbReference>
<keyword evidence="3 8" id="KW-1134">Transmembrane beta strand</keyword>
<gene>
    <name evidence="13" type="ORF">I603_1201</name>
</gene>
<dbReference type="EMBL" id="LZYB01000002">
    <property type="protein sequence ID" value="OBV11758.1"/>
    <property type="molecule type" value="Genomic_DNA"/>
</dbReference>
<protein>
    <submittedName>
        <fullName evidence="13">TonB-dependent outer membrane receptor</fullName>
    </submittedName>
</protein>
<feature type="chain" id="PRO_5008355089" evidence="10">
    <location>
        <begin position="33"/>
        <end position="1122"/>
    </location>
</feature>
<name>A0A1A7BGS9_9SPHN</name>
<evidence type="ECO:0000256" key="5">
    <source>
        <dbReference type="ARBA" id="ARBA00023077"/>
    </source>
</evidence>
<comment type="similarity">
    <text evidence="8 9">Belongs to the TonB-dependent receptor family.</text>
</comment>
<evidence type="ECO:0000256" key="2">
    <source>
        <dbReference type="ARBA" id="ARBA00022448"/>
    </source>
</evidence>
<dbReference type="InterPro" id="IPR039426">
    <property type="entry name" value="TonB-dep_rcpt-like"/>
</dbReference>
<dbReference type="InterPro" id="IPR012910">
    <property type="entry name" value="Plug_dom"/>
</dbReference>
<dbReference type="GO" id="GO:0009279">
    <property type="term" value="C:cell outer membrane"/>
    <property type="evidence" value="ECO:0007669"/>
    <property type="project" value="UniProtKB-SubCell"/>
</dbReference>
<dbReference type="Gene3D" id="2.170.130.10">
    <property type="entry name" value="TonB-dependent receptor, plug domain"/>
    <property type="match status" value="1"/>
</dbReference>
<keyword evidence="10" id="KW-0732">Signal</keyword>
<dbReference type="PROSITE" id="PS52016">
    <property type="entry name" value="TONB_DEPENDENT_REC_3"/>
    <property type="match status" value="1"/>
</dbReference>
<evidence type="ECO:0000256" key="3">
    <source>
        <dbReference type="ARBA" id="ARBA00022452"/>
    </source>
</evidence>
<feature type="domain" description="TonB-dependent receptor-like beta-barrel" evidence="11">
    <location>
        <begin position="635"/>
        <end position="1093"/>
    </location>
</feature>